<dbReference type="PANTHER" id="PTHR37488:SF7">
    <property type="entry name" value="DUF1275 DOMAIN PROTEIN"/>
    <property type="match status" value="1"/>
</dbReference>
<keyword evidence="2" id="KW-0472">Membrane</keyword>
<keyword evidence="2" id="KW-0812">Transmembrane</keyword>
<keyword evidence="4" id="KW-1185">Reference proteome</keyword>
<dbReference type="AlphaFoldDB" id="A0A2T3AB53"/>
<dbReference type="Proteomes" id="UP000241462">
    <property type="component" value="Unassembled WGS sequence"/>
</dbReference>
<keyword evidence="2" id="KW-1133">Transmembrane helix</keyword>
<gene>
    <name evidence="3" type="ORF">BD289DRAFT_366262</name>
</gene>
<organism evidence="3 4">
    <name type="scientific">Coniella lustricola</name>
    <dbReference type="NCBI Taxonomy" id="2025994"/>
    <lineage>
        <taxon>Eukaryota</taxon>
        <taxon>Fungi</taxon>
        <taxon>Dikarya</taxon>
        <taxon>Ascomycota</taxon>
        <taxon>Pezizomycotina</taxon>
        <taxon>Sordariomycetes</taxon>
        <taxon>Sordariomycetidae</taxon>
        <taxon>Diaporthales</taxon>
        <taxon>Schizoparmaceae</taxon>
        <taxon>Coniella</taxon>
    </lineage>
</organism>
<feature type="transmembrane region" description="Helical" evidence="2">
    <location>
        <begin position="230"/>
        <end position="247"/>
    </location>
</feature>
<dbReference type="EMBL" id="KZ678421">
    <property type="protein sequence ID" value="PSR90319.1"/>
    <property type="molecule type" value="Genomic_DNA"/>
</dbReference>
<protein>
    <submittedName>
        <fullName evidence="3">DUF1275 domain protein</fullName>
    </submittedName>
</protein>
<feature type="region of interest" description="Disordered" evidence="1">
    <location>
        <begin position="1"/>
        <end position="20"/>
    </location>
</feature>
<feature type="transmembrane region" description="Helical" evidence="2">
    <location>
        <begin position="253"/>
        <end position="274"/>
    </location>
</feature>
<dbReference type="Pfam" id="PF06912">
    <property type="entry name" value="DUF1275"/>
    <property type="match status" value="1"/>
</dbReference>
<name>A0A2T3AB53_9PEZI</name>
<feature type="transmembrane region" description="Helical" evidence="2">
    <location>
        <begin position="162"/>
        <end position="181"/>
    </location>
</feature>
<feature type="compositionally biased region" description="Polar residues" evidence="1">
    <location>
        <begin position="1"/>
        <end position="18"/>
    </location>
</feature>
<dbReference type="PANTHER" id="PTHR37488">
    <property type="entry name" value="DUF1275 DOMAIN-CONTAINING PROTEIN"/>
    <property type="match status" value="1"/>
</dbReference>
<dbReference type="STRING" id="2025994.A0A2T3AB53"/>
<dbReference type="OrthoDB" id="5288586at2759"/>
<evidence type="ECO:0000313" key="4">
    <source>
        <dbReference type="Proteomes" id="UP000241462"/>
    </source>
</evidence>
<dbReference type="InterPro" id="IPR010699">
    <property type="entry name" value="DUF1275"/>
</dbReference>
<feature type="transmembrane region" description="Helical" evidence="2">
    <location>
        <begin position="40"/>
        <end position="63"/>
    </location>
</feature>
<feature type="transmembrane region" description="Helical" evidence="2">
    <location>
        <begin position="130"/>
        <end position="150"/>
    </location>
</feature>
<evidence type="ECO:0000256" key="2">
    <source>
        <dbReference type="SAM" id="Phobius"/>
    </source>
</evidence>
<accession>A0A2T3AB53</accession>
<proteinExistence type="predicted"/>
<dbReference type="InParanoid" id="A0A2T3AB53"/>
<feature type="transmembrane region" description="Helical" evidence="2">
    <location>
        <begin position="100"/>
        <end position="118"/>
    </location>
</feature>
<sequence>MSSHVNTTKEAGGSSSEGGNIELAGTEATIPRKQRSTQQWFWSTLDTEMAYVPMLVCCFVSGLTDSTMFNAYRTFVSMQTGNTIFVALGASDQNTTPYGWAYSLCSIACFIIGCFAFSRMSAILGKQRRAALLTSFLLQTIFVVLAAAIIQGGVLNGAYPSQTASGVVVWRELIPVSLLSFQAAGQIVNSRTLGVSEVPTVVITSLLCDLISDPKLTAPLRENAKRNKRIAAFVLTLTGAICGGWITKGTNTVQASLWLIAGIKFLVTVSWMFWTTEAEK</sequence>
<reference evidence="3 4" key="1">
    <citation type="journal article" date="2018" name="Mycol. Prog.">
        <title>Coniella lustricola, a new species from submerged detritus.</title>
        <authorList>
            <person name="Raudabaugh D.B."/>
            <person name="Iturriaga T."/>
            <person name="Carver A."/>
            <person name="Mondo S."/>
            <person name="Pangilinan J."/>
            <person name="Lipzen A."/>
            <person name="He G."/>
            <person name="Amirebrahimi M."/>
            <person name="Grigoriev I.V."/>
            <person name="Miller A.N."/>
        </authorList>
    </citation>
    <scope>NUCLEOTIDE SEQUENCE [LARGE SCALE GENOMIC DNA]</scope>
    <source>
        <strain evidence="3 4">B22-T-1</strain>
    </source>
</reference>
<evidence type="ECO:0000313" key="3">
    <source>
        <dbReference type="EMBL" id="PSR90319.1"/>
    </source>
</evidence>
<evidence type="ECO:0000256" key="1">
    <source>
        <dbReference type="SAM" id="MobiDB-lite"/>
    </source>
</evidence>